<dbReference type="SUPFAM" id="SSF53850">
    <property type="entry name" value="Periplasmic binding protein-like II"/>
    <property type="match status" value="1"/>
</dbReference>
<dbReference type="Gene3D" id="3.40.190.10">
    <property type="entry name" value="Periplasmic binding protein-like II"/>
    <property type="match status" value="1"/>
</dbReference>
<accession>A0ABT2TRJ4</accession>
<feature type="chain" id="PRO_5046311703" description="Carbohydrate ABC transporter substrate-binding protein" evidence="1">
    <location>
        <begin position="28"/>
        <end position="450"/>
    </location>
</feature>
<proteinExistence type="predicted"/>
<dbReference type="EMBL" id="JAOQJL010000002">
    <property type="protein sequence ID" value="MCU6764054.1"/>
    <property type="molecule type" value="Genomic_DNA"/>
</dbReference>
<feature type="signal peptide" evidence="1">
    <location>
        <begin position="1"/>
        <end position="27"/>
    </location>
</feature>
<name>A0ABT2TRJ4_9FIRM</name>
<evidence type="ECO:0000313" key="2">
    <source>
        <dbReference type="EMBL" id="MCU6764054.1"/>
    </source>
</evidence>
<evidence type="ECO:0000313" key="3">
    <source>
        <dbReference type="Proteomes" id="UP001652409"/>
    </source>
</evidence>
<reference evidence="2 3" key="1">
    <citation type="journal article" date="2021" name="ISME Commun">
        <title>Automated analysis of genomic sequences facilitates high-throughput and comprehensive description of bacteria.</title>
        <authorList>
            <person name="Hitch T.C.A."/>
        </authorList>
    </citation>
    <scope>NUCLEOTIDE SEQUENCE [LARGE SCALE GENOMIC DNA]</scope>
    <source>
        <strain evidence="2 3">Sanger_23</strain>
    </source>
</reference>
<evidence type="ECO:0000256" key="1">
    <source>
        <dbReference type="SAM" id="SignalP"/>
    </source>
</evidence>
<gene>
    <name evidence="2" type="ORF">OCV61_01355</name>
</gene>
<dbReference type="RefSeq" id="WP_158420281.1">
    <property type="nucleotide sequence ID" value="NZ_JAOQJL010000002.1"/>
</dbReference>
<comment type="caution">
    <text evidence="2">The sequence shown here is derived from an EMBL/GenBank/DDBJ whole genome shotgun (WGS) entry which is preliminary data.</text>
</comment>
<sequence length="450" mass="49771">MKRKLMSVLLTAAMVGGLSVYAVPVMAEDDQEPDNTVTGDSAADDAFVVWGWNDDIKNILDGPFKEAYPDDYKRIVFVNTGGSDYYQGKLDPVLDDPSNELYPDLMGLEVDYVQKYVNSDWVKSVADLGITEDDYKNMYQYDLDLGTDADGNVRALFWQATPGCFQVRADLAEKYLGTTDPADLAEKFKDLDTIIATAEEVKEASGGKCKLFSGYDEIKRMLTNSRTVGFYDENDVITLDDNITTYLETAKKMYDEELTFNTDQWNADWYANMDGDGESSNAAIAYMGCPWFTYWCLSDTWKNNTILVPTANKCYWGGTGLAATTECADTELAGKIMKFFTCDTDGMVAINALNSDYVNNTEAINKIIESGASADGNGYLYADAGQNFMEFFLPLADGLDASTVTAEDQQILSLLDTQTKAYATGEKDLDTAISDLKASIHDTFSYLSVE</sequence>
<organism evidence="2 3">
    <name type="scientific">Blautia ammoniilytica</name>
    <dbReference type="NCBI Taxonomy" id="2981782"/>
    <lineage>
        <taxon>Bacteria</taxon>
        <taxon>Bacillati</taxon>
        <taxon>Bacillota</taxon>
        <taxon>Clostridia</taxon>
        <taxon>Lachnospirales</taxon>
        <taxon>Lachnospiraceae</taxon>
        <taxon>Blautia</taxon>
    </lineage>
</organism>
<protein>
    <recommendedName>
        <fullName evidence="4">Carbohydrate ABC transporter substrate-binding protein</fullName>
    </recommendedName>
</protein>
<keyword evidence="1" id="KW-0732">Signal</keyword>
<keyword evidence="3" id="KW-1185">Reference proteome</keyword>
<dbReference type="Proteomes" id="UP001652409">
    <property type="component" value="Unassembled WGS sequence"/>
</dbReference>
<evidence type="ECO:0008006" key="4">
    <source>
        <dbReference type="Google" id="ProtNLM"/>
    </source>
</evidence>